<feature type="compositionally biased region" description="Low complexity" evidence="1">
    <location>
        <begin position="142"/>
        <end position="152"/>
    </location>
</feature>
<keyword evidence="3" id="KW-1185">Reference proteome</keyword>
<name>A0A166HQ45_9MICO</name>
<comment type="caution">
    <text evidence="2">The sequence shown here is derived from an EMBL/GenBank/DDBJ whole genome shotgun (WGS) entry which is preliminary data.</text>
</comment>
<gene>
    <name evidence="2" type="ORF">ACH61_01897</name>
</gene>
<sequence>MSPGVVRQIIKEIPSAPNEWRQENIMSTQTSTRVVRAIATREGQWWTIALPDLETVTQARHVREIDPMAHDLAALWLDVDAASVTIDLTIEIPEDARAAWEAAKAKDAESKEIAKQGGDLARQAIKLLRARHQQQRRRRSAPHQQAARQPAHTLLSPRAALNAGGPEHHARGLLRCGSR</sequence>
<feature type="compositionally biased region" description="Basic residues" evidence="1">
    <location>
        <begin position="131"/>
        <end position="141"/>
    </location>
</feature>
<proteinExistence type="predicted"/>
<evidence type="ECO:0000313" key="2">
    <source>
        <dbReference type="EMBL" id="KZX20983.1"/>
    </source>
</evidence>
<feature type="region of interest" description="Disordered" evidence="1">
    <location>
        <begin position="131"/>
        <end position="179"/>
    </location>
</feature>
<reference evidence="2 3" key="1">
    <citation type="submission" date="2015-08" db="EMBL/GenBank/DDBJ databases">
        <title>Draft Genome Sequence of Rathayibacter sp. Strain VKM Ac-2596 Isolated from Leaf Gall Induced by Plant-Parasitic Nematodes.</title>
        <authorList>
            <person name="Vasilenko O.V."/>
            <person name="Starodumova I.P."/>
            <person name="Tarlachkov S.V."/>
            <person name="Dorofeeva L.V."/>
            <person name="Evtushenko L.I."/>
        </authorList>
    </citation>
    <scope>NUCLEOTIDE SEQUENCE [LARGE SCALE GENOMIC DNA]</scope>
    <source>
        <strain evidence="2 3">VKM Ac-2596</strain>
    </source>
</reference>
<protein>
    <submittedName>
        <fullName evidence="2">Uncharacterized protein</fullName>
    </submittedName>
</protein>
<evidence type="ECO:0000256" key="1">
    <source>
        <dbReference type="SAM" id="MobiDB-lite"/>
    </source>
</evidence>
<dbReference type="EMBL" id="LIIN01000060">
    <property type="protein sequence ID" value="KZX20983.1"/>
    <property type="molecule type" value="Genomic_DNA"/>
</dbReference>
<dbReference type="AlphaFoldDB" id="A0A166HQ45"/>
<accession>A0A166HQ45</accession>
<organism evidence="2 3">
    <name type="scientific">Rathayibacter tanaceti</name>
    <dbReference type="NCBI Taxonomy" id="1671680"/>
    <lineage>
        <taxon>Bacteria</taxon>
        <taxon>Bacillati</taxon>
        <taxon>Actinomycetota</taxon>
        <taxon>Actinomycetes</taxon>
        <taxon>Micrococcales</taxon>
        <taxon>Microbacteriaceae</taxon>
        <taxon>Rathayibacter</taxon>
    </lineage>
</organism>
<dbReference type="Proteomes" id="UP000076717">
    <property type="component" value="Unassembled WGS sequence"/>
</dbReference>
<evidence type="ECO:0000313" key="3">
    <source>
        <dbReference type="Proteomes" id="UP000076717"/>
    </source>
</evidence>